<evidence type="ECO:0000313" key="2">
    <source>
        <dbReference type="EMBL" id="GAA1848005.1"/>
    </source>
</evidence>
<sequence>MGDTAELGPLRVERSAGRVVVTLDRPGARNAVDRATVDALHAVCAELEAEPRTLVLAGANGDFAAGADIAELLGRGADDARAGINTRCFDRIAALPMPVIAAVDGYALGGGAELAYAADLRIGTPRMRIGSLEPTLGIMPAAGATWRLPAVVGATRAAELLLTARVLTGDEALAWGLVTALHDPADLLPAAHELADRIARLAPAAVRHTKTALRARPDQHPGLELDLQAELFESEEKRSRMRAFLDRKGHPAASAKGAAQGADRGTSPAPGAEPEGTTRSERPQTEENR</sequence>
<dbReference type="SUPFAM" id="SSF52096">
    <property type="entry name" value="ClpP/crotonase"/>
    <property type="match status" value="1"/>
</dbReference>
<organism evidence="2 3">
    <name type="scientific">Myceligenerans crystallogenes</name>
    <dbReference type="NCBI Taxonomy" id="316335"/>
    <lineage>
        <taxon>Bacteria</taxon>
        <taxon>Bacillati</taxon>
        <taxon>Actinomycetota</taxon>
        <taxon>Actinomycetes</taxon>
        <taxon>Micrococcales</taxon>
        <taxon>Promicromonosporaceae</taxon>
        <taxon>Myceligenerans</taxon>
    </lineage>
</organism>
<dbReference type="Proteomes" id="UP001501094">
    <property type="component" value="Unassembled WGS sequence"/>
</dbReference>
<dbReference type="CDD" id="cd06558">
    <property type="entry name" value="crotonase-like"/>
    <property type="match status" value="1"/>
</dbReference>
<reference evidence="3" key="1">
    <citation type="journal article" date="2019" name="Int. J. Syst. Evol. Microbiol.">
        <title>The Global Catalogue of Microorganisms (GCM) 10K type strain sequencing project: providing services to taxonomists for standard genome sequencing and annotation.</title>
        <authorList>
            <consortium name="The Broad Institute Genomics Platform"/>
            <consortium name="The Broad Institute Genome Sequencing Center for Infectious Disease"/>
            <person name="Wu L."/>
            <person name="Ma J."/>
        </authorList>
    </citation>
    <scope>NUCLEOTIDE SEQUENCE [LARGE SCALE GENOMIC DNA]</scope>
    <source>
        <strain evidence="3">JCM 14326</strain>
    </source>
</reference>
<feature type="compositionally biased region" description="Basic and acidic residues" evidence="1">
    <location>
        <begin position="276"/>
        <end position="289"/>
    </location>
</feature>
<keyword evidence="3" id="KW-1185">Reference proteome</keyword>
<accession>A0ABP4ZAK0</accession>
<proteinExistence type="predicted"/>
<feature type="region of interest" description="Disordered" evidence="1">
    <location>
        <begin position="241"/>
        <end position="289"/>
    </location>
</feature>
<evidence type="ECO:0000313" key="3">
    <source>
        <dbReference type="Proteomes" id="UP001501094"/>
    </source>
</evidence>
<dbReference type="PANTHER" id="PTHR11941:SF54">
    <property type="entry name" value="ENOYL-COA HYDRATASE, MITOCHONDRIAL"/>
    <property type="match status" value="1"/>
</dbReference>
<name>A0ABP4ZAK0_9MICO</name>
<protein>
    <submittedName>
        <fullName evidence="2">Enoyl-CoA hydratase/isomerase family protein</fullName>
    </submittedName>
</protein>
<feature type="compositionally biased region" description="Low complexity" evidence="1">
    <location>
        <begin position="251"/>
        <end position="262"/>
    </location>
</feature>
<dbReference type="PANTHER" id="PTHR11941">
    <property type="entry name" value="ENOYL-COA HYDRATASE-RELATED"/>
    <property type="match status" value="1"/>
</dbReference>
<dbReference type="InterPro" id="IPR029045">
    <property type="entry name" value="ClpP/crotonase-like_dom_sf"/>
</dbReference>
<dbReference type="Pfam" id="PF00378">
    <property type="entry name" value="ECH_1"/>
    <property type="match status" value="1"/>
</dbReference>
<dbReference type="RefSeq" id="WP_344098621.1">
    <property type="nucleotide sequence ID" value="NZ_BAAANL010000001.1"/>
</dbReference>
<dbReference type="Gene3D" id="3.90.226.10">
    <property type="entry name" value="2-enoyl-CoA Hydratase, Chain A, domain 1"/>
    <property type="match status" value="1"/>
</dbReference>
<comment type="caution">
    <text evidence="2">The sequence shown here is derived from an EMBL/GenBank/DDBJ whole genome shotgun (WGS) entry which is preliminary data.</text>
</comment>
<dbReference type="EMBL" id="BAAANL010000001">
    <property type="protein sequence ID" value="GAA1848005.1"/>
    <property type="molecule type" value="Genomic_DNA"/>
</dbReference>
<dbReference type="InterPro" id="IPR001753">
    <property type="entry name" value="Enoyl-CoA_hydra/iso"/>
</dbReference>
<gene>
    <name evidence="2" type="ORF">GCM10009751_00110</name>
</gene>
<evidence type="ECO:0000256" key="1">
    <source>
        <dbReference type="SAM" id="MobiDB-lite"/>
    </source>
</evidence>